<evidence type="ECO:0000256" key="1">
    <source>
        <dbReference type="ARBA" id="ARBA00004167"/>
    </source>
</evidence>
<dbReference type="RefSeq" id="WP_036989886.1">
    <property type="nucleotide sequence ID" value="NZ_NTMR01000017.1"/>
</dbReference>
<evidence type="ECO:0000256" key="5">
    <source>
        <dbReference type="SAM" id="MobiDB-lite"/>
    </source>
</evidence>
<reference evidence="7 8" key="1">
    <citation type="submission" date="2017-09" db="EMBL/GenBank/DDBJ databases">
        <title>Pseudomonas abyssi sp. nov. isolated from Abyssopelagic Water.</title>
        <authorList>
            <person name="Wei Y."/>
        </authorList>
    </citation>
    <scope>NUCLEOTIDE SEQUENCE [LARGE SCALE GENOMIC DNA]</scope>
    <source>
        <strain evidence="7 8">MT5</strain>
    </source>
</reference>
<feature type="compositionally biased region" description="Pro residues" evidence="5">
    <location>
        <begin position="59"/>
        <end position="68"/>
    </location>
</feature>
<evidence type="ECO:0000256" key="4">
    <source>
        <dbReference type="ARBA" id="ARBA00023136"/>
    </source>
</evidence>
<protein>
    <submittedName>
        <fullName evidence="7">Energy transducer TonB</fullName>
    </submittedName>
</protein>
<dbReference type="EMBL" id="NTMR01000017">
    <property type="protein sequence ID" value="PBK03628.1"/>
    <property type="molecule type" value="Genomic_DNA"/>
</dbReference>
<organism evidence="7 8">
    <name type="scientific">Pseudomonas abyssi</name>
    <dbReference type="NCBI Taxonomy" id="170540"/>
    <lineage>
        <taxon>Bacteria</taxon>
        <taxon>Pseudomonadati</taxon>
        <taxon>Pseudomonadota</taxon>
        <taxon>Gammaproteobacteria</taxon>
        <taxon>Pseudomonadales</taxon>
        <taxon>Pseudomonadaceae</taxon>
        <taxon>Pseudomonas</taxon>
    </lineage>
</organism>
<evidence type="ECO:0000256" key="6">
    <source>
        <dbReference type="SAM" id="Phobius"/>
    </source>
</evidence>
<feature type="transmembrane region" description="Helical" evidence="6">
    <location>
        <begin position="20"/>
        <end position="38"/>
    </location>
</feature>
<evidence type="ECO:0000256" key="2">
    <source>
        <dbReference type="ARBA" id="ARBA00022692"/>
    </source>
</evidence>
<feature type="region of interest" description="Disordered" evidence="5">
    <location>
        <begin position="54"/>
        <end position="114"/>
    </location>
</feature>
<feature type="compositionally biased region" description="Acidic residues" evidence="5">
    <location>
        <begin position="76"/>
        <end position="90"/>
    </location>
</feature>
<dbReference type="AlphaFoldDB" id="A0A2A3MFP4"/>
<dbReference type="InterPro" id="IPR006260">
    <property type="entry name" value="TonB/TolA_C"/>
</dbReference>
<accession>A0A2A3MFP4</accession>
<sequence length="238" mass="25832">MPLQSPQSKGPRDKRPMLGYLKMGVGVLVVAGLGWLVWEWISDTSSVRRELPKPTMIVPLPPPPPPPPEPEKVPEPEPEPEEVVEPEPEPEPTPVEEPLPEDQEPTPADDQSEAMQIDGEAQAGGDAFNIAAGSGRGMGGSGAGRAGNATYGQYLAHNFQRILRDNDDTRHQSFRVQVNLWLNEAGQITRAELLRSSGDADMDNKVIAALRNAPAMEQRPPASLKLPVRVSLQGRRPG</sequence>
<keyword evidence="3 6" id="KW-1133">Transmembrane helix</keyword>
<keyword evidence="2 6" id="KW-0812">Transmembrane</keyword>
<gene>
    <name evidence="7" type="ORF">CNQ84_13705</name>
</gene>
<dbReference type="NCBIfam" id="TIGR01352">
    <property type="entry name" value="tonB_Cterm"/>
    <property type="match status" value="1"/>
</dbReference>
<name>A0A2A3MFP4_9PSED</name>
<dbReference type="Pfam" id="PF13103">
    <property type="entry name" value="TonB_2"/>
    <property type="match status" value="1"/>
</dbReference>
<evidence type="ECO:0000256" key="3">
    <source>
        <dbReference type="ARBA" id="ARBA00022989"/>
    </source>
</evidence>
<evidence type="ECO:0000313" key="8">
    <source>
        <dbReference type="Proteomes" id="UP000242313"/>
    </source>
</evidence>
<comment type="subcellular location">
    <subcellularLocation>
        <location evidence="1">Membrane</location>
        <topology evidence="1">Single-pass membrane protein</topology>
    </subcellularLocation>
</comment>
<dbReference type="InterPro" id="IPR051045">
    <property type="entry name" value="TonB-dependent_transducer"/>
</dbReference>
<comment type="caution">
    <text evidence="7">The sequence shown here is derived from an EMBL/GenBank/DDBJ whole genome shotgun (WGS) entry which is preliminary data.</text>
</comment>
<dbReference type="Gene3D" id="3.30.1150.10">
    <property type="match status" value="1"/>
</dbReference>
<evidence type="ECO:0000313" key="7">
    <source>
        <dbReference type="EMBL" id="PBK03628.1"/>
    </source>
</evidence>
<dbReference type="PANTHER" id="PTHR33446">
    <property type="entry name" value="PROTEIN TONB-RELATED"/>
    <property type="match status" value="1"/>
</dbReference>
<dbReference type="SUPFAM" id="SSF74653">
    <property type="entry name" value="TolA/TonB C-terminal domain"/>
    <property type="match status" value="1"/>
</dbReference>
<dbReference type="GO" id="GO:0016020">
    <property type="term" value="C:membrane"/>
    <property type="evidence" value="ECO:0007669"/>
    <property type="project" value="UniProtKB-SubCell"/>
</dbReference>
<keyword evidence="4 6" id="KW-0472">Membrane</keyword>
<keyword evidence="8" id="KW-1185">Reference proteome</keyword>
<dbReference type="Proteomes" id="UP000242313">
    <property type="component" value="Unassembled WGS sequence"/>
</dbReference>
<proteinExistence type="predicted"/>